<accession>A0A8J3KXT6</accession>
<evidence type="ECO:0000256" key="1">
    <source>
        <dbReference type="ARBA" id="ARBA00004255"/>
    </source>
</evidence>
<evidence type="ECO:0000313" key="6">
    <source>
        <dbReference type="Proteomes" id="UP000630887"/>
    </source>
</evidence>
<dbReference type="InterPro" id="IPR008628">
    <property type="entry name" value="GPP34-like"/>
</dbReference>
<dbReference type="RefSeq" id="WP_203688424.1">
    <property type="nucleotide sequence ID" value="NZ_BAAALC010000037.1"/>
</dbReference>
<dbReference type="Pfam" id="PF05719">
    <property type="entry name" value="GPP34"/>
    <property type="match status" value="1"/>
</dbReference>
<comment type="subcellular location">
    <subcellularLocation>
        <location evidence="1">Golgi apparatus membrane</location>
        <topology evidence="1">Peripheral membrane protein</topology>
        <orientation evidence="1">Cytoplasmic side</orientation>
    </subcellularLocation>
</comment>
<dbReference type="GO" id="GO:0012505">
    <property type="term" value="C:endomembrane system"/>
    <property type="evidence" value="ECO:0007669"/>
    <property type="project" value="UniProtKB-ARBA"/>
</dbReference>
<dbReference type="Proteomes" id="UP000630887">
    <property type="component" value="Unassembled WGS sequence"/>
</dbReference>
<protein>
    <recommendedName>
        <fullName evidence="7">Golgi phosphoprotein 3 GPP34</fullName>
    </recommendedName>
</protein>
<reference evidence="5 6" key="1">
    <citation type="submission" date="2021-01" db="EMBL/GenBank/DDBJ databases">
        <title>Whole genome shotgun sequence of Catellatospora coxensis NBRC 107359.</title>
        <authorList>
            <person name="Komaki H."/>
            <person name="Tamura T."/>
        </authorList>
    </citation>
    <scope>NUCLEOTIDE SEQUENCE [LARGE SCALE GENOMIC DNA]</scope>
    <source>
        <strain evidence="5 6">NBRC 107359</strain>
    </source>
</reference>
<organism evidence="5 6">
    <name type="scientific">Catellatospora coxensis</name>
    <dbReference type="NCBI Taxonomy" id="310354"/>
    <lineage>
        <taxon>Bacteria</taxon>
        <taxon>Bacillati</taxon>
        <taxon>Actinomycetota</taxon>
        <taxon>Actinomycetes</taxon>
        <taxon>Micromonosporales</taxon>
        <taxon>Micromonosporaceae</taxon>
        <taxon>Catellatospora</taxon>
    </lineage>
</organism>
<name>A0A8J3KXT6_9ACTN</name>
<evidence type="ECO:0000256" key="2">
    <source>
        <dbReference type="ARBA" id="ARBA00023034"/>
    </source>
</evidence>
<sequence>MELPLTSRVYLLAYNTDKGRLTCNGYLGYVLRAAALTELVQLGALSDDDGKPRAANTKVTDPLLAEVLREIASAPKPKKWSWWVHRGQTPLFRAVQQRLADDRVITTERYRILGIFPATRVKLHEHRTVARLRSTVSHTLNGGTADPGDAALTALAATGEIRIAISRAQVRQYAKRLESLTRQAGPALPALRKVIRDHHAANESSPG</sequence>
<keyword evidence="3" id="KW-0446">Lipid-binding</keyword>
<keyword evidence="2" id="KW-0333">Golgi apparatus</keyword>
<evidence type="ECO:0000313" key="5">
    <source>
        <dbReference type="EMBL" id="GIG03970.1"/>
    </source>
</evidence>
<dbReference type="GO" id="GO:0005737">
    <property type="term" value="C:cytoplasm"/>
    <property type="evidence" value="ECO:0007669"/>
    <property type="project" value="UniProtKB-ARBA"/>
</dbReference>
<keyword evidence="4" id="KW-0472">Membrane</keyword>
<proteinExistence type="predicted"/>
<evidence type="ECO:0008006" key="7">
    <source>
        <dbReference type="Google" id="ProtNLM"/>
    </source>
</evidence>
<keyword evidence="6" id="KW-1185">Reference proteome</keyword>
<dbReference type="Gene3D" id="1.10.3630.10">
    <property type="entry name" value="yeast vps74-n-term truncation variant domain like"/>
    <property type="match status" value="1"/>
</dbReference>
<comment type="caution">
    <text evidence="5">The sequence shown here is derived from an EMBL/GenBank/DDBJ whole genome shotgun (WGS) entry which is preliminary data.</text>
</comment>
<dbReference type="InterPro" id="IPR038261">
    <property type="entry name" value="GPP34-like_sf"/>
</dbReference>
<evidence type="ECO:0000256" key="3">
    <source>
        <dbReference type="ARBA" id="ARBA00023121"/>
    </source>
</evidence>
<dbReference type="EMBL" id="BONI01000004">
    <property type="protein sequence ID" value="GIG03970.1"/>
    <property type="molecule type" value="Genomic_DNA"/>
</dbReference>
<dbReference type="AlphaFoldDB" id="A0A8J3KXT6"/>
<gene>
    <name evidence="5" type="ORF">Cco03nite_06700</name>
</gene>
<dbReference type="GO" id="GO:0070273">
    <property type="term" value="F:phosphatidylinositol-4-phosphate binding"/>
    <property type="evidence" value="ECO:0007669"/>
    <property type="project" value="InterPro"/>
</dbReference>
<evidence type="ECO:0000256" key="4">
    <source>
        <dbReference type="ARBA" id="ARBA00023136"/>
    </source>
</evidence>